<dbReference type="InterPro" id="IPR013424">
    <property type="entry name" value="Ice-binding_C"/>
</dbReference>
<evidence type="ECO:0000256" key="1">
    <source>
        <dbReference type="SAM" id="Phobius"/>
    </source>
</evidence>
<dbReference type="RefSeq" id="WP_096238253.1">
    <property type="nucleotide sequence ID" value="NZ_CP023422.1"/>
</dbReference>
<gene>
    <name evidence="3" type="ORF">CNX70_03140</name>
</gene>
<dbReference type="KEGG" id="jsv:CNX70_03140"/>
<dbReference type="NCBIfam" id="TIGR02595">
    <property type="entry name" value="PEP_CTERM"/>
    <property type="match status" value="1"/>
</dbReference>
<keyword evidence="4" id="KW-1185">Reference proteome</keyword>
<feature type="domain" description="Ice-binding protein C-terminal" evidence="2">
    <location>
        <begin position="13"/>
        <end position="33"/>
    </location>
</feature>
<feature type="transmembrane region" description="Helical" evidence="1">
    <location>
        <begin position="16"/>
        <end position="32"/>
    </location>
</feature>
<dbReference type="EMBL" id="CP023422">
    <property type="protein sequence ID" value="ATD63612.1"/>
    <property type="molecule type" value="Genomic_DNA"/>
</dbReference>
<keyword evidence="1" id="KW-0472">Membrane</keyword>
<protein>
    <recommendedName>
        <fullName evidence="2">Ice-binding protein C-terminal domain-containing protein</fullName>
    </recommendedName>
</protein>
<evidence type="ECO:0000313" key="3">
    <source>
        <dbReference type="EMBL" id="ATD63612.1"/>
    </source>
</evidence>
<reference evidence="3 4" key="1">
    <citation type="submission" date="2017-09" db="EMBL/GenBank/DDBJ databases">
        <title>Complete genome sequence of Janthinobacterium svalbardensis PAMC 27463.</title>
        <authorList>
            <person name="Cho Y.-J."/>
            <person name="Cho A."/>
            <person name="Kim O.-S."/>
            <person name="Lee J.-I."/>
        </authorList>
    </citation>
    <scope>NUCLEOTIDE SEQUENCE [LARGE SCALE GENOMIC DNA]</scope>
    <source>
        <strain evidence="3 4">PAMC 27463</strain>
    </source>
</reference>
<dbReference type="Pfam" id="PF07589">
    <property type="entry name" value="PEP-CTERM"/>
    <property type="match status" value="1"/>
</dbReference>
<keyword evidence="1" id="KW-1133">Transmembrane helix</keyword>
<sequence length="37" mass="4011">MDSSLLNLVPVAEPETYAMMLAGLGILGFLTRRSKQS</sequence>
<keyword evidence="1" id="KW-0812">Transmembrane</keyword>
<dbReference type="Proteomes" id="UP000218437">
    <property type="component" value="Chromosome"/>
</dbReference>
<evidence type="ECO:0000259" key="2">
    <source>
        <dbReference type="Pfam" id="PF07589"/>
    </source>
</evidence>
<organism evidence="3 4">
    <name type="scientific">Janthinobacterium svalbardensis</name>
    <dbReference type="NCBI Taxonomy" id="368607"/>
    <lineage>
        <taxon>Bacteria</taxon>
        <taxon>Pseudomonadati</taxon>
        <taxon>Pseudomonadota</taxon>
        <taxon>Betaproteobacteria</taxon>
        <taxon>Burkholderiales</taxon>
        <taxon>Oxalobacteraceae</taxon>
        <taxon>Janthinobacterium</taxon>
    </lineage>
</organism>
<name>A0A290X394_9BURK</name>
<dbReference type="AlphaFoldDB" id="A0A290X394"/>
<accession>A0A290X394</accession>
<proteinExistence type="predicted"/>
<evidence type="ECO:0000313" key="4">
    <source>
        <dbReference type="Proteomes" id="UP000218437"/>
    </source>
</evidence>